<reference evidence="10" key="1">
    <citation type="journal article" date="2019" name="Int. J. Syst. Evol. Microbiol.">
        <title>The Global Catalogue of Microorganisms (GCM) 10K type strain sequencing project: providing services to taxonomists for standard genome sequencing and annotation.</title>
        <authorList>
            <consortium name="The Broad Institute Genomics Platform"/>
            <consortium name="The Broad Institute Genome Sequencing Center for Infectious Disease"/>
            <person name="Wu L."/>
            <person name="Ma J."/>
        </authorList>
    </citation>
    <scope>NUCLEOTIDE SEQUENCE [LARGE SCALE GENOMIC DNA]</scope>
    <source>
        <strain evidence="10">DT43</strain>
    </source>
</reference>
<dbReference type="InterPro" id="IPR036259">
    <property type="entry name" value="MFS_trans_sf"/>
</dbReference>
<keyword evidence="5 8" id="KW-1133">Transmembrane helix</keyword>
<evidence type="ECO:0000256" key="8">
    <source>
        <dbReference type="SAM" id="Phobius"/>
    </source>
</evidence>
<protein>
    <submittedName>
        <fullName evidence="9">MFS transporter</fullName>
    </submittedName>
</protein>
<feature type="transmembrane region" description="Helical" evidence="8">
    <location>
        <begin position="316"/>
        <end position="336"/>
    </location>
</feature>
<comment type="caution">
    <text evidence="9">The sequence shown here is derived from an EMBL/GenBank/DDBJ whole genome shotgun (WGS) entry which is preliminary data.</text>
</comment>
<keyword evidence="2" id="KW-0813">Transport</keyword>
<dbReference type="InterPro" id="IPR010290">
    <property type="entry name" value="TM_effector"/>
</dbReference>
<evidence type="ECO:0000256" key="2">
    <source>
        <dbReference type="ARBA" id="ARBA00022448"/>
    </source>
</evidence>
<dbReference type="EMBL" id="JBHSFG010000020">
    <property type="protein sequence ID" value="MFC4465253.1"/>
    <property type="molecule type" value="Genomic_DNA"/>
</dbReference>
<feature type="transmembrane region" description="Helical" evidence="8">
    <location>
        <begin position="233"/>
        <end position="255"/>
    </location>
</feature>
<dbReference type="PANTHER" id="PTHR23513:SF9">
    <property type="entry name" value="ENTEROBACTIN EXPORTER ENTS"/>
    <property type="match status" value="1"/>
</dbReference>
<evidence type="ECO:0000256" key="4">
    <source>
        <dbReference type="ARBA" id="ARBA00022692"/>
    </source>
</evidence>
<evidence type="ECO:0000256" key="6">
    <source>
        <dbReference type="ARBA" id="ARBA00023136"/>
    </source>
</evidence>
<feature type="transmembrane region" description="Helical" evidence="8">
    <location>
        <begin position="56"/>
        <end position="78"/>
    </location>
</feature>
<feature type="transmembrane region" description="Helical" evidence="8">
    <location>
        <begin position="27"/>
        <end position="50"/>
    </location>
</feature>
<evidence type="ECO:0000256" key="7">
    <source>
        <dbReference type="SAM" id="MobiDB-lite"/>
    </source>
</evidence>
<keyword evidence="6 8" id="KW-0472">Membrane</keyword>
<evidence type="ECO:0000313" key="10">
    <source>
        <dbReference type="Proteomes" id="UP001596012"/>
    </source>
</evidence>
<dbReference type="RefSeq" id="WP_386341089.1">
    <property type="nucleotide sequence ID" value="NZ_JBHSFG010000020.1"/>
</dbReference>
<gene>
    <name evidence="9" type="ORF">ACFPH6_11990</name>
</gene>
<organism evidence="9 10">
    <name type="scientific">Streptomyces xiangluensis</name>
    <dbReference type="NCBI Taxonomy" id="2665720"/>
    <lineage>
        <taxon>Bacteria</taxon>
        <taxon>Bacillati</taxon>
        <taxon>Actinomycetota</taxon>
        <taxon>Actinomycetes</taxon>
        <taxon>Kitasatosporales</taxon>
        <taxon>Streptomycetaceae</taxon>
        <taxon>Streptomyces</taxon>
    </lineage>
</organism>
<dbReference type="Gene3D" id="1.20.1250.20">
    <property type="entry name" value="MFS general substrate transporter like domains"/>
    <property type="match status" value="1"/>
</dbReference>
<proteinExistence type="predicted"/>
<evidence type="ECO:0000256" key="5">
    <source>
        <dbReference type="ARBA" id="ARBA00022989"/>
    </source>
</evidence>
<evidence type="ECO:0000313" key="9">
    <source>
        <dbReference type="EMBL" id="MFC4465253.1"/>
    </source>
</evidence>
<feature type="compositionally biased region" description="Low complexity" evidence="7">
    <location>
        <begin position="425"/>
        <end position="436"/>
    </location>
</feature>
<evidence type="ECO:0000256" key="3">
    <source>
        <dbReference type="ARBA" id="ARBA00022475"/>
    </source>
</evidence>
<feature type="transmembrane region" description="Helical" evidence="8">
    <location>
        <begin position="90"/>
        <end position="111"/>
    </location>
</feature>
<evidence type="ECO:0000256" key="1">
    <source>
        <dbReference type="ARBA" id="ARBA00004429"/>
    </source>
</evidence>
<dbReference type="PANTHER" id="PTHR23513">
    <property type="entry name" value="INTEGRAL MEMBRANE EFFLUX PROTEIN-RELATED"/>
    <property type="match status" value="1"/>
</dbReference>
<accession>A0ABV8YIX7</accession>
<dbReference type="CDD" id="cd06173">
    <property type="entry name" value="MFS_MefA_like"/>
    <property type="match status" value="1"/>
</dbReference>
<dbReference type="Pfam" id="PF05977">
    <property type="entry name" value="MFS_3"/>
    <property type="match status" value="1"/>
</dbReference>
<feature type="transmembrane region" description="Helical" evidence="8">
    <location>
        <begin position="261"/>
        <end position="281"/>
    </location>
</feature>
<feature type="region of interest" description="Disordered" evidence="7">
    <location>
        <begin position="425"/>
        <end position="445"/>
    </location>
</feature>
<keyword evidence="3" id="KW-1003">Cell membrane</keyword>
<comment type="subcellular location">
    <subcellularLocation>
        <location evidence="1">Cell inner membrane</location>
        <topology evidence="1">Multi-pass membrane protein</topology>
    </subcellularLocation>
</comment>
<feature type="transmembrane region" description="Helical" evidence="8">
    <location>
        <begin position="293"/>
        <end position="310"/>
    </location>
</feature>
<name>A0ABV8YIX7_9ACTN</name>
<keyword evidence="4 8" id="KW-0812">Transmembrane</keyword>
<dbReference type="SUPFAM" id="SSF103473">
    <property type="entry name" value="MFS general substrate transporter"/>
    <property type="match status" value="1"/>
</dbReference>
<feature type="transmembrane region" description="Helical" evidence="8">
    <location>
        <begin position="184"/>
        <end position="202"/>
    </location>
</feature>
<sequence length="445" mass="46488">MSFSRILGWLRHARMDLRPLRQRDFRLLIFSGTITMFGSYITMVAIPFHIKELTGSYLAVGVVGVIEIVPMVVCGLWGGALADAMDRRRVIVWCEGGMAAVAAILLANSLLPEPMLWPLYLGAGAIAALDGLQRPSLNALIPRLVERDEIPAANALQGMRWQIGSIAGPTLGGLLVTQVGMPSAYAIDAATFVVSLALLVALRPSPAAKDASRPSVKAIMEGVRYAFGRQELLGTYVVDIAAMLLAMPLALYPFLADRLESAWALGMMYAATSVGALLVSLTSGWIRHVHRHGLAVAVAAGVWGLGIAGLGLAPNVLIALACLVVAGAADMVSGLFRQTIWNQTIPDHLRGRLAGIELLSFSIGPTLAQMRSGGMAAAIGLRGAIVSGGLMCVGTVGLLAAVLPRFVTYDDRTSPHAVAGAVAAEGSAATEGSAVGKGDSPPDAR</sequence>
<feature type="transmembrane region" description="Helical" evidence="8">
    <location>
        <begin position="379"/>
        <end position="403"/>
    </location>
</feature>
<dbReference type="Proteomes" id="UP001596012">
    <property type="component" value="Unassembled WGS sequence"/>
</dbReference>
<keyword evidence="10" id="KW-1185">Reference proteome</keyword>